<dbReference type="GO" id="GO:0047560">
    <property type="term" value="F:3-dehydrosphinganine reductase activity"/>
    <property type="evidence" value="ECO:0007669"/>
    <property type="project" value="TreeGrafter"/>
</dbReference>
<keyword evidence="3" id="KW-1185">Reference proteome</keyword>
<dbReference type="GO" id="GO:0030148">
    <property type="term" value="P:sphingolipid biosynthetic process"/>
    <property type="evidence" value="ECO:0007669"/>
    <property type="project" value="TreeGrafter"/>
</dbReference>
<organism evidence="2 3">
    <name type="scientific">Collybia nuda</name>
    <dbReference type="NCBI Taxonomy" id="64659"/>
    <lineage>
        <taxon>Eukaryota</taxon>
        <taxon>Fungi</taxon>
        <taxon>Dikarya</taxon>
        <taxon>Basidiomycota</taxon>
        <taxon>Agaricomycotina</taxon>
        <taxon>Agaricomycetes</taxon>
        <taxon>Agaricomycetidae</taxon>
        <taxon>Agaricales</taxon>
        <taxon>Tricholomatineae</taxon>
        <taxon>Clitocybaceae</taxon>
        <taxon>Collybia</taxon>
    </lineage>
</organism>
<keyword evidence="1" id="KW-0472">Membrane</keyword>
<reference evidence="2" key="1">
    <citation type="submission" date="2020-11" db="EMBL/GenBank/DDBJ databases">
        <authorList>
            <consortium name="DOE Joint Genome Institute"/>
            <person name="Ahrendt S."/>
            <person name="Riley R."/>
            <person name="Andreopoulos W."/>
            <person name="Labutti K."/>
            <person name="Pangilinan J."/>
            <person name="Ruiz-Duenas F.J."/>
            <person name="Barrasa J.M."/>
            <person name="Sanchez-Garcia M."/>
            <person name="Camarero S."/>
            <person name="Miyauchi S."/>
            <person name="Serrano A."/>
            <person name="Linde D."/>
            <person name="Babiker R."/>
            <person name="Drula E."/>
            <person name="Ayuso-Fernandez I."/>
            <person name="Pacheco R."/>
            <person name="Padilla G."/>
            <person name="Ferreira P."/>
            <person name="Barriuso J."/>
            <person name="Kellner H."/>
            <person name="Castanera R."/>
            <person name="Alfaro M."/>
            <person name="Ramirez L."/>
            <person name="Pisabarro A.G."/>
            <person name="Kuo A."/>
            <person name="Tritt A."/>
            <person name="Lipzen A."/>
            <person name="He G."/>
            <person name="Yan M."/>
            <person name="Ng V."/>
            <person name="Cullen D."/>
            <person name="Martin F."/>
            <person name="Rosso M.-N."/>
            <person name="Henrissat B."/>
            <person name="Hibbett D."/>
            <person name="Martinez A.T."/>
            <person name="Grigoriev I.V."/>
        </authorList>
    </citation>
    <scope>NUCLEOTIDE SEQUENCE</scope>
    <source>
        <strain evidence="2">CBS 247.69</strain>
    </source>
</reference>
<evidence type="ECO:0000313" key="2">
    <source>
        <dbReference type="EMBL" id="KAF9464492.1"/>
    </source>
</evidence>
<dbReference type="GO" id="GO:0006666">
    <property type="term" value="P:3-keto-sphinganine metabolic process"/>
    <property type="evidence" value="ECO:0007669"/>
    <property type="project" value="TreeGrafter"/>
</dbReference>
<dbReference type="Proteomes" id="UP000807353">
    <property type="component" value="Unassembled WGS sequence"/>
</dbReference>
<dbReference type="PANTHER" id="PTHR43550:SF3">
    <property type="entry name" value="3-KETODIHYDROSPHINGOSINE REDUCTASE"/>
    <property type="match status" value="1"/>
</dbReference>
<dbReference type="OrthoDB" id="10267115at2759"/>
<sequence>MLSLSTPYLVAIVAILSTYIAWSMFFRKKWDPRGQHCYVTGGSAGLGLALAILLTKKGADVSIVARNKERLQAALNELEKARQTPSQVLKMYSFSLNEESSSAAALEAACNGNGGKCPDALFLCAGSARPGFFIEEDEASLRQGMDNAYWVQAWSALAASKRMARGHSPGKIVFVSSFLGFMSMVGYASYAPAKHAVRGLAETLRSELLLYSVSVHIFFPGTIYSPGYIEENKTKPKITLKIEESDDGLKPENAAKALLKGVRNGHFHISADLLGNLFRSSTRGSSPHNNVLMDGIYSLIGWIGFPIWRRGVDASIRGHRLKHEEYLTQKGFFDS</sequence>
<dbReference type="FunFam" id="3.40.50.720:FF:000468">
    <property type="entry name" value="Short-chain dehydrogenase, putative"/>
    <property type="match status" value="1"/>
</dbReference>
<dbReference type="EMBL" id="MU150254">
    <property type="protein sequence ID" value="KAF9464492.1"/>
    <property type="molecule type" value="Genomic_DNA"/>
</dbReference>
<evidence type="ECO:0000313" key="3">
    <source>
        <dbReference type="Proteomes" id="UP000807353"/>
    </source>
</evidence>
<keyword evidence="1" id="KW-0812">Transmembrane</keyword>
<dbReference type="PRINTS" id="PR00081">
    <property type="entry name" value="GDHRDH"/>
</dbReference>
<dbReference type="AlphaFoldDB" id="A0A9P5Y6J8"/>
<dbReference type="GO" id="GO:0005789">
    <property type="term" value="C:endoplasmic reticulum membrane"/>
    <property type="evidence" value="ECO:0007669"/>
    <property type="project" value="TreeGrafter"/>
</dbReference>
<comment type="caution">
    <text evidence="2">The sequence shown here is derived from an EMBL/GenBank/DDBJ whole genome shotgun (WGS) entry which is preliminary data.</text>
</comment>
<dbReference type="InterPro" id="IPR036291">
    <property type="entry name" value="NAD(P)-bd_dom_sf"/>
</dbReference>
<gene>
    <name evidence="2" type="ORF">BDZ94DRAFT_1256570</name>
</gene>
<accession>A0A9P5Y6J8</accession>
<dbReference type="InterPro" id="IPR002347">
    <property type="entry name" value="SDR_fam"/>
</dbReference>
<feature type="transmembrane region" description="Helical" evidence="1">
    <location>
        <begin position="172"/>
        <end position="190"/>
    </location>
</feature>
<evidence type="ECO:0000256" key="1">
    <source>
        <dbReference type="SAM" id="Phobius"/>
    </source>
</evidence>
<dbReference type="Gene3D" id="3.40.50.720">
    <property type="entry name" value="NAD(P)-binding Rossmann-like Domain"/>
    <property type="match status" value="1"/>
</dbReference>
<feature type="transmembrane region" description="Helical" evidence="1">
    <location>
        <begin position="6"/>
        <end position="26"/>
    </location>
</feature>
<dbReference type="PANTHER" id="PTHR43550">
    <property type="entry name" value="3-KETODIHYDROSPHINGOSINE REDUCTASE"/>
    <property type="match status" value="1"/>
</dbReference>
<name>A0A9P5Y6J8_9AGAR</name>
<protein>
    <submittedName>
        <fullName evidence="2">Oxidoreductase</fullName>
    </submittedName>
</protein>
<proteinExistence type="predicted"/>
<dbReference type="Pfam" id="PF00106">
    <property type="entry name" value="adh_short"/>
    <property type="match status" value="1"/>
</dbReference>
<keyword evidence="1" id="KW-1133">Transmembrane helix</keyword>
<dbReference type="SUPFAM" id="SSF51735">
    <property type="entry name" value="NAD(P)-binding Rossmann-fold domains"/>
    <property type="match status" value="1"/>
</dbReference>